<evidence type="ECO:0000256" key="7">
    <source>
        <dbReference type="SAM" id="Phobius"/>
    </source>
</evidence>
<evidence type="ECO:0000256" key="3">
    <source>
        <dbReference type="ARBA" id="ARBA00020268"/>
    </source>
</evidence>
<comment type="function">
    <text evidence="1">Multidrug efflux pump.</text>
</comment>
<comment type="caution">
    <text evidence="8">The sequence shown here is derived from an EMBL/GenBank/DDBJ whole genome shotgun (WGS) entry which is preliminary data.</text>
</comment>
<feature type="transmembrane region" description="Helical" evidence="7">
    <location>
        <begin position="37"/>
        <end position="59"/>
    </location>
</feature>
<sequence length="456" mass="46272">MNDVRSAPATAPEALRRDPEVRPSLARQSGRIAGRALPLYLSMLATTVGGMVTAAVLGRTDTRELAAHALIISIVNPLLMVAQGSLRGAMPFVAENDRDPAALARVVRDGTWLALCAGVLGGSLVASIPWWAPPLGVAAPTLAALGPSPALMGVFVAVASVRSSADTVLIGLGRTRTVLALSLVSTTLTVTLTPALILGAGPLPALGLSGAGVTMLFQGTVGLVLGLYASRRRTLLRGHRVGWGPPGWPGVWRIARVGLPSGATLVIKFGAMSVLALAVARVSAQEAAAHQLLVVVATFAFLPAVAVGQSLVPAAAKAAARRDRAGVRRTVLAGYAVAVPVAAGSAAALWTAAGPLMGLLTSDPRVGATAAAVVPVLCVVVVADALQVLPGMGLLGIKHPRPSMYAFAACYGLLALAALPLARLGGLPVLWSAYAVTTCGLVVAQATAFRLRSARV</sequence>
<feature type="transmembrane region" description="Helical" evidence="7">
    <location>
        <begin position="138"/>
        <end position="158"/>
    </location>
</feature>
<feature type="transmembrane region" description="Helical" evidence="7">
    <location>
        <begin position="206"/>
        <end position="230"/>
    </location>
</feature>
<proteinExistence type="inferred from homology"/>
<reference evidence="8 9" key="1">
    <citation type="submission" date="2020-07" db="EMBL/GenBank/DDBJ databases">
        <title>Sequencing the genomes of 1000 actinobacteria strains.</title>
        <authorList>
            <person name="Klenk H.-P."/>
        </authorList>
    </citation>
    <scope>NUCLEOTIDE SEQUENCE [LARGE SCALE GENOMIC DNA]</scope>
    <source>
        <strain evidence="8 9">DSM 44442</strain>
    </source>
</reference>
<feature type="transmembrane region" description="Helical" evidence="7">
    <location>
        <begin position="292"/>
        <end position="312"/>
    </location>
</feature>
<feature type="transmembrane region" description="Helical" evidence="7">
    <location>
        <begin position="429"/>
        <end position="451"/>
    </location>
</feature>
<dbReference type="RefSeq" id="WP_246406396.1">
    <property type="nucleotide sequence ID" value="NZ_JACCFS010000001.1"/>
</dbReference>
<accession>A0A7Z0ETH4</accession>
<dbReference type="GO" id="GO:0015297">
    <property type="term" value="F:antiporter activity"/>
    <property type="evidence" value="ECO:0007669"/>
    <property type="project" value="InterPro"/>
</dbReference>
<dbReference type="GO" id="GO:0005886">
    <property type="term" value="C:plasma membrane"/>
    <property type="evidence" value="ECO:0007669"/>
    <property type="project" value="TreeGrafter"/>
</dbReference>
<feature type="transmembrane region" description="Helical" evidence="7">
    <location>
        <begin position="373"/>
        <end position="397"/>
    </location>
</feature>
<dbReference type="Pfam" id="PF01554">
    <property type="entry name" value="MatE"/>
    <property type="match status" value="2"/>
</dbReference>
<evidence type="ECO:0000256" key="5">
    <source>
        <dbReference type="ARBA" id="ARBA00031636"/>
    </source>
</evidence>
<evidence type="ECO:0000256" key="6">
    <source>
        <dbReference type="SAM" id="MobiDB-lite"/>
    </source>
</evidence>
<organism evidence="8 9">
    <name type="scientific">Nocardiopsis aegyptia</name>
    <dbReference type="NCBI Taxonomy" id="220378"/>
    <lineage>
        <taxon>Bacteria</taxon>
        <taxon>Bacillati</taxon>
        <taxon>Actinomycetota</taxon>
        <taxon>Actinomycetes</taxon>
        <taxon>Streptosporangiales</taxon>
        <taxon>Nocardiopsidaceae</taxon>
        <taxon>Nocardiopsis</taxon>
    </lineage>
</organism>
<gene>
    <name evidence="8" type="ORF">HNR10_004911</name>
</gene>
<feature type="transmembrane region" description="Helical" evidence="7">
    <location>
        <begin position="404"/>
        <end position="423"/>
    </location>
</feature>
<keyword evidence="4" id="KW-0813">Transport</keyword>
<comment type="similarity">
    <text evidence="2">Belongs to the multi antimicrobial extrusion (MATE) (TC 2.A.66.1) family.</text>
</comment>
<feature type="region of interest" description="Disordered" evidence="6">
    <location>
        <begin position="1"/>
        <end position="22"/>
    </location>
</feature>
<dbReference type="AlphaFoldDB" id="A0A7Z0ETH4"/>
<feature type="transmembrane region" description="Helical" evidence="7">
    <location>
        <begin position="332"/>
        <end position="353"/>
    </location>
</feature>
<dbReference type="InterPro" id="IPR050222">
    <property type="entry name" value="MATE_MdtK"/>
</dbReference>
<keyword evidence="7" id="KW-0472">Membrane</keyword>
<dbReference type="GO" id="GO:0042910">
    <property type="term" value="F:xenobiotic transmembrane transporter activity"/>
    <property type="evidence" value="ECO:0007669"/>
    <property type="project" value="InterPro"/>
</dbReference>
<feature type="transmembrane region" description="Helical" evidence="7">
    <location>
        <begin position="262"/>
        <end position="280"/>
    </location>
</feature>
<dbReference type="EMBL" id="JACCFS010000001">
    <property type="protein sequence ID" value="NYJ37030.1"/>
    <property type="molecule type" value="Genomic_DNA"/>
</dbReference>
<dbReference type="PANTHER" id="PTHR43298">
    <property type="entry name" value="MULTIDRUG RESISTANCE PROTEIN NORM-RELATED"/>
    <property type="match status" value="1"/>
</dbReference>
<keyword evidence="7" id="KW-1133">Transmembrane helix</keyword>
<keyword evidence="9" id="KW-1185">Reference proteome</keyword>
<evidence type="ECO:0000256" key="1">
    <source>
        <dbReference type="ARBA" id="ARBA00003408"/>
    </source>
</evidence>
<dbReference type="Proteomes" id="UP000572051">
    <property type="component" value="Unassembled WGS sequence"/>
</dbReference>
<feature type="transmembrane region" description="Helical" evidence="7">
    <location>
        <begin position="65"/>
        <end position="82"/>
    </location>
</feature>
<evidence type="ECO:0000256" key="4">
    <source>
        <dbReference type="ARBA" id="ARBA00022448"/>
    </source>
</evidence>
<feature type="transmembrane region" description="Helical" evidence="7">
    <location>
        <begin position="112"/>
        <end position="132"/>
    </location>
</feature>
<keyword evidence="7" id="KW-0812">Transmembrane</keyword>
<feature type="transmembrane region" description="Helical" evidence="7">
    <location>
        <begin position="178"/>
        <end position="200"/>
    </location>
</feature>
<dbReference type="InterPro" id="IPR002528">
    <property type="entry name" value="MATE_fam"/>
</dbReference>
<evidence type="ECO:0000313" key="9">
    <source>
        <dbReference type="Proteomes" id="UP000572051"/>
    </source>
</evidence>
<evidence type="ECO:0000313" key="8">
    <source>
        <dbReference type="EMBL" id="NYJ37030.1"/>
    </source>
</evidence>
<evidence type="ECO:0000256" key="2">
    <source>
        <dbReference type="ARBA" id="ARBA00010199"/>
    </source>
</evidence>
<dbReference type="PANTHER" id="PTHR43298:SF2">
    <property type="entry name" value="FMN_FAD EXPORTER YEEO-RELATED"/>
    <property type="match status" value="1"/>
</dbReference>
<protein>
    <recommendedName>
        <fullName evidence="3">Probable multidrug resistance protein NorM</fullName>
    </recommendedName>
    <alternativeName>
        <fullName evidence="5">Multidrug-efflux transporter</fullName>
    </alternativeName>
</protein>
<name>A0A7Z0ETH4_9ACTN</name>